<evidence type="ECO:0000313" key="2">
    <source>
        <dbReference type="Proteomes" id="UP001152795"/>
    </source>
</evidence>
<proteinExistence type="predicted"/>
<dbReference type="EMBL" id="CACRXK020015176">
    <property type="protein sequence ID" value="CAB4027997.1"/>
    <property type="molecule type" value="Genomic_DNA"/>
</dbReference>
<comment type="caution">
    <text evidence="1">The sequence shown here is derived from an EMBL/GenBank/DDBJ whole genome shotgun (WGS) entry which is preliminary data.</text>
</comment>
<dbReference type="OrthoDB" id="5971337at2759"/>
<dbReference type="Proteomes" id="UP001152795">
    <property type="component" value="Unassembled WGS sequence"/>
</dbReference>
<gene>
    <name evidence="1" type="ORF">PACLA_8A051819</name>
</gene>
<protein>
    <submittedName>
        <fullName evidence="1">Uncharacterized protein</fullName>
    </submittedName>
</protein>
<sequence>NTELALKGFCSVLREVDEEGLATEFSDCPEEAKYKLAHASFTQGELLKKREQNGEALKFYSIAVTTSCCRDAGILRARGKCLENL</sequence>
<dbReference type="AlphaFoldDB" id="A0A6S7JB69"/>
<accession>A0A6S7JB69</accession>
<keyword evidence="2" id="KW-1185">Reference proteome</keyword>
<reference evidence="1" key="1">
    <citation type="submission" date="2020-04" db="EMBL/GenBank/DDBJ databases">
        <authorList>
            <person name="Alioto T."/>
            <person name="Alioto T."/>
            <person name="Gomez Garrido J."/>
        </authorList>
    </citation>
    <scope>NUCLEOTIDE SEQUENCE</scope>
    <source>
        <strain evidence="1">A484AB</strain>
    </source>
</reference>
<organism evidence="1 2">
    <name type="scientific">Paramuricea clavata</name>
    <name type="common">Red gorgonian</name>
    <name type="synonym">Violescent sea-whip</name>
    <dbReference type="NCBI Taxonomy" id="317549"/>
    <lineage>
        <taxon>Eukaryota</taxon>
        <taxon>Metazoa</taxon>
        <taxon>Cnidaria</taxon>
        <taxon>Anthozoa</taxon>
        <taxon>Octocorallia</taxon>
        <taxon>Malacalcyonacea</taxon>
        <taxon>Plexauridae</taxon>
        <taxon>Paramuricea</taxon>
    </lineage>
</organism>
<name>A0A6S7JB69_PARCT</name>
<feature type="non-terminal residue" evidence="1">
    <location>
        <position position="1"/>
    </location>
</feature>
<evidence type="ECO:0000313" key="1">
    <source>
        <dbReference type="EMBL" id="CAB4027997.1"/>
    </source>
</evidence>